<dbReference type="PANTHER" id="PTHR43776:SF7">
    <property type="entry name" value="D,D-DIPEPTIDE TRANSPORT ATP-BINDING PROTEIN DDPF-RELATED"/>
    <property type="match status" value="1"/>
</dbReference>
<keyword evidence="5" id="KW-0067">ATP-binding</keyword>
<organism evidence="7 8">
    <name type="scientific">Sulfitobacter indolifex HEL-45</name>
    <dbReference type="NCBI Taxonomy" id="391624"/>
    <lineage>
        <taxon>Bacteria</taxon>
        <taxon>Pseudomonadati</taxon>
        <taxon>Pseudomonadota</taxon>
        <taxon>Alphaproteobacteria</taxon>
        <taxon>Rhodobacterales</taxon>
        <taxon>Roseobacteraceae</taxon>
        <taxon>Sulfitobacter</taxon>
    </lineage>
</organism>
<feature type="domain" description="Oligopeptide/dipeptide ABC transporter C-terminal" evidence="6">
    <location>
        <begin position="7"/>
        <end position="64"/>
    </location>
</feature>
<evidence type="ECO:0000256" key="4">
    <source>
        <dbReference type="ARBA" id="ARBA00022741"/>
    </source>
</evidence>
<comment type="similarity">
    <text evidence="2">Belongs to the ABC transporter superfamily.</text>
</comment>
<evidence type="ECO:0000256" key="5">
    <source>
        <dbReference type="ARBA" id="ARBA00022840"/>
    </source>
</evidence>
<dbReference type="InterPro" id="IPR027417">
    <property type="entry name" value="P-loop_NTPase"/>
</dbReference>
<keyword evidence="8" id="KW-1185">Reference proteome</keyword>
<dbReference type="EMBL" id="ABID01000004">
    <property type="protein sequence ID" value="EDQ04455.1"/>
    <property type="molecule type" value="Genomic_DNA"/>
</dbReference>
<dbReference type="Pfam" id="PF08352">
    <property type="entry name" value="oligo_HPY"/>
    <property type="match status" value="1"/>
</dbReference>
<keyword evidence="3" id="KW-0813">Transport</keyword>
<sequence>MYLGQVVEVGAADALFAAPQHPYTPELLSAIPLAAPRAERNRKRTMLKGDMPSPLNPPSGCRFRCSLMPHLYFGAAGRWNEREQLSR</sequence>
<reference evidence="7 8" key="1">
    <citation type="submission" date="2007-11" db="EMBL/GenBank/DDBJ databases">
        <authorList>
            <person name="Wagner-Dobler I."/>
            <person name="Ferriera S."/>
            <person name="Johnson J."/>
            <person name="Kravitz S."/>
            <person name="Beeson K."/>
            <person name="Sutton G."/>
            <person name="Rogers Y.-H."/>
            <person name="Friedman R."/>
            <person name="Frazier M."/>
            <person name="Venter J.C."/>
        </authorList>
    </citation>
    <scope>NUCLEOTIDE SEQUENCE [LARGE SCALE GENOMIC DNA]</scope>
    <source>
        <strain evidence="7 8">HEL-45</strain>
    </source>
</reference>
<dbReference type="PANTHER" id="PTHR43776">
    <property type="entry name" value="TRANSPORT ATP-BINDING PROTEIN"/>
    <property type="match status" value="1"/>
</dbReference>
<evidence type="ECO:0000256" key="3">
    <source>
        <dbReference type="ARBA" id="ARBA00022448"/>
    </source>
</evidence>
<dbReference type="RefSeq" id="WP_007120219.1">
    <property type="nucleotide sequence ID" value="NZ_ABID01000004.1"/>
</dbReference>
<evidence type="ECO:0000313" key="8">
    <source>
        <dbReference type="Proteomes" id="UP000003257"/>
    </source>
</evidence>
<name>A0ABP2D860_9RHOB</name>
<comment type="subcellular location">
    <subcellularLocation>
        <location evidence="1">Cell inner membrane</location>
        <topology evidence="1">Peripheral membrane protein</topology>
    </subcellularLocation>
</comment>
<dbReference type="Proteomes" id="UP000003257">
    <property type="component" value="Unassembled WGS sequence"/>
</dbReference>
<evidence type="ECO:0000256" key="2">
    <source>
        <dbReference type="ARBA" id="ARBA00005417"/>
    </source>
</evidence>
<protein>
    <submittedName>
        <fullName evidence="7">ABC-type transporter, ATPase component: PepT family protein</fullName>
    </submittedName>
</protein>
<evidence type="ECO:0000313" key="7">
    <source>
        <dbReference type="EMBL" id="EDQ04455.1"/>
    </source>
</evidence>
<dbReference type="InterPro" id="IPR013563">
    <property type="entry name" value="Oligopep_ABC_C"/>
</dbReference>
<dbReference type="Gene3D" id="3.40.50.300">
    <property type="entry name" value="P-loop containing nucleotide triphosphate hydrolases"/>
    <property type="match status" value="1"/>
</dbReference>
<proteinExistence type="inferred from homology"/>
<keyword evidence="4" id="KW-0547">Nucleotide-binding</keyword>
<accession>A0ABP2D860</accession>
<evidence type="ECO:0000259" key="6">
    <source>
        <dbReference type="Pfam" id="PF08352"/>
    </source>
</evidence>
<dbReference type="InterPro" id="IPR050319">
    <property type="entry name" value="ABC_transp_ATP-bind"/>
</dbReference>
<evidence type="ECO:0000256" key="1">
    <source>
        <dbReference type="ARBA" id="ARBA00004417"/>
    </source>
</evidence>
<comment type="caution">
    <text evidence="7">The sequence shown here is derived from an EMBL/GenBank/DDBJ whole genome shotgun (WGS) entry which is preliminary data.</text>
</comment>
<gene>
    <name evidence="7" type="ORF">OIHEL45_16039</name>
</gene>
<dbReference type="NCBIfam" id="TIGR01727">
    <property type="entry name" value="oligo_HPY"/>
    <property type="match status" value="1"/>
</dbReference>